<keyword evidence="5" id="KW-1133">Transmembrane helix</keyword>
<dbReference type="SUPFAM" id="SSF52833">
    <property type="entry name" value="Thioredoxin-like"/>
    <property type="match status" value="1"/>
</dbReference>
<feature type="binding site" evidence="3">
    <location>
        <position position="71"/>
    </location>
    <ligand>
        <name>Cu cation</name>
        <dbReference type="ChEBI" id="CHEBI:23378"/>
    </ligand>
</feature>
<feature type="domain" description="Thioredoxin" evidence="6">
    <location>
        <begin position="28"/>
        <end position="196"/>
    </location>
</feature>
<feature type="binding site" evidence="3">
    <location>
        <position position="67"/>
    </location>
    <ligand>
        <name>Cu cation</name>
        <dbReference type="ChEBI" id="CHEBI:23378"/>
    </ligand>
</feature>
<keyword evidence="5" id="KW-0472">Membrane</keyword>
<dbReference type="Gene3D" id="3.40.30.10">
    <property type="entry name" value="Glutaredoxin"/>
    <property type="match status" value="1"/>
</dbReference>
<evidence type="ECO:0000256" key="1">
    <source>
        <dbReference type="ARBA" id="ARBA00010996"/>
    </source>
</evidence>
<dbReference type="PANTHER" id="PTHR12151">
    <property type="entry name" value="ELECTRON TRANSPORT PROTIN SCO1/SENC FAMILY MEMBER"/>
    <property type="match status" value="1"/>
</dbReference>
<dbReference type="STRING" id="571932.SAMN05421743_11676"/>
<dbReference type="Pfam" id="PF02630">
    <property type="entry name" value="SCO1-SenC"/>
    <property type="match status" value="1"/>
</dbReference>
<evidence type="ECO:0000259" key="6">
    <source>
        <dbReference type="PROSITE" id="PS51352"/>
    </source>
</evidence>
<feature type="disulfide bond" description="Redox-active" evidence="4">
    <location>
        <begin position="67"/>
        <end position="71"/>
    </location>
</feature>
<keyword evidence="4" id="KW-1015">Disulfide bond</keyword>
<dbReference type="InterPro" id="IPR013766">
    <property type="entry name" value="Thioredoxin_domain"/>
</dbReference>
<gene>
    <name evidence="7" type="ORF">SAMN05421743_11676</name>
</gene>
<keyword evidence="2 3" id="KW-0186">Copper</keyword>
<dbReference type="PROSITE" id="PS51352">
    <property type="entry name" value="THIOREDOXIN_2"/>
    <property type="match status" value="1"/>
</dbReference>
<keyword evidence="5" id="KW-0812">Transmembrane</keyword>
<sequence>MKKRYYAMFAGIIAIGITIGIMYLEVWRDSGVQLPEDILLETVSAESYDFENMEPKVRLIEFYYTKCPDVCPLTTQRMMHLREMLKEEGVYGKEVEFISVSIDPENDTPERIKKYMDTYAISPDEEGWTFLRGSLEDTKAFAEPFRFRFQDRGTDYIVHDSFTYLIDQENYLIEKFSMGEGFDKEKVFKRIMRTVD</sequence>
<evidence type="ECO:0000256" key="5">
    <source>
        <dbReference type="SAM" id="Phobius"/>
    </source>
</evidence>
<evidence type="ECO:0000313" key="7">
    <source>
        <dbReference type="EMBL" id="SEB09793.1"/>
    </source>
</evidence>
<dbReference type="RefSeq" id="WP_093046103.1">
    <property type="nucleotide sequence ID" value="NZ_FNQR01000016.1"/>
</dbReference>
<feature type="binding site" evidence="3">
    <location>
        <position position="159"/>
    </location>
    <ligand>
        <name>Cu cation</name>
        <dbReference type="ChEBI" id="CHEBI:23378"/>
    </ligand>
</feature>
<accession>A0A1H4GJI7</accession>
<dbReference type="InterPro" id="IPR036249">
    <property type="entry name" value="Thioredoxin-like_sf"/>
</dbReference>
<keyword evidence="3" id="KW-0479">Metal-binding</keyword>
<dbReference type="OrthoDB" id="9811998at2"/>
<dbReference type="InterPro" id="IPR003782">
    <property type="entry name" value="SCO1/SenC"/>
</dbReference>
<dbReference type="EMBL" id="FNQR01000016">
    <property type="protein sequence ID" value="SEB09793.1"/>
    <property type="molecule type" value="Genomic_DNA"/>
</dbReference>
<protein>
    <submittedName>
        <fullName evidence="7">Protein SCO1/2</fullName>
    </submittedName>
</protein>
<dbReference type="AlphaFoldDB" id="A0A1H4GJI7"/>
<evidence type="ECO:0000256" key="4">
    <source>
        <dbReference type="PIRSR" id="PIRSR603782-2"/>
    </source>
</evidence>
<reference evidence="7 8" key="1">
    <citation type="submission" date="2016-10" db="EMBL/GenBank/DDBJ databases">
        <authorList>
            <person name="de Groot N.N."/>
        </authorList>
    </citation>
    <scope>NUCLEOTIDE SEQUENCE [LARGE SCALE GENOMIC DNA]</scope>
    <source>
        <strain evidence="7 8">CCM7597</strain>
    </source>
</reference>
<proteinExistence type="inferred from homology"/>
<evidence type="ECO:0000313" key="8">
    <source>
        <dbReference type="Proteomes" id="UP000198584"/>
    </source>
</evidence>
<evidence type="ECO:0000256" key="2">
    <source>
        <dbReference type="ARBA" id="ARBA00023008"/>
    </source>
</evidence>
<comment type="similarity">
    <text evidence="1">Belongs to the SCO1/2 family.</text>
</comment>
<feature type="transmembrane region" description="Helical" evidence="5">
    <location>
        <begin position="6"/>
        <end position="24"/>
    </location>
</feature>
<evidence type="ECO:0000256" key="3">
    <source>
        <dbReference type="PIRSR" id="PIRSR603782-1"/>
    </source>
</evidence>
<organism evidence="7 8">
    <name type="scientific">Thalassobacillus cyri</name>
    <dbReference type="NCBI Taxonomy" id="571932"/>
    <lineage>
        <taxon>Bacteria</taxon>
        <taxon>Bacillati</taxon>
        <taxon>Bacillota</taxon>
        <taxon>Bacilli</taxon>
        <taxon>Bacillales</taxon>
        <taxon>Bacillaceae</taxon>
        <taxon>Thalassobacillus</taxon>
    </lineage>
</organism>
<dbReference type="PANTHER" id="PTHR12151:SF25">
    <property type="entry name" value="LINALOOL DEHYDRATASE_ISOMERASE DOMAIN-CONTAINING PROTEIN"/>
    <property type="match status" value="1"/>
</dbReference>
<keyword evidence="8" id="KW-1185">Reference proteome</keyword>
<dbReference type="CDD" id="cd02968">
    <property type="entry name" value="SCO"/>
    <property type="match status" value="1"/>
</dbReference>
<dbReference type="GO" id="GO:0046872">
    <property type="term" value="F:metal ion binding"/>
    <property type="evidence" value="ECO:0007669"/>
    <property type="project" value="UniProtKB-KW"/>
</dbReference>
<name>A0A1H4GJI7_9BACI</name>
<dbReference type="Proteomes" id="UP000198584">
    <property type="component" value="Unassembled WGS sequence"/>
</dbReference>